<dbReference type="InterPro" id="IPR047084">
    <property type="entry name" value="GFAT_N"/>
</dbReference>
<dbReference type="Pfam" id="PF01380">
    <property type="entry name" value="SIS"/>
    <property type="match status" value="2"/>
</dbReference>
<protein>
    <recommendedName>
        <fullName evidence="4 10">Glutamine--fructose-6-phosphate aminotransferase [isomerizing]</fullName>
        <ecNumber evidence="3 10">2.6.1.16</ecNumber>
    </recommendedName>
    <alternativeName>
        <fullName evidence="10">D-fructose-6-phosphate amidotransferase</fullName>
    </alternativeName>
    <alternativeName>
        <fullName evidence="10">GFAT</fullName>
    </alternativeName>
    <alternativeName>
        <fullName evidence="10">Glucosamine-6-phosphate synthase</fullName>
    </alternativeName>
    <alternativeName>
        <fullName evidence="10">Hexosephosphate aminotransferase</fullName>
    </alternativeName>
    <alternativeName>
        <fullName evidence="10">L-glutamine--D-fructose-6-phosphate amidotransferase</fullName>
    </alternativeName>
</protein>
<name>A0A0K2ZFV8_9XANT</name>
<feature type="active site" description="For Fru-6P isomerization activity" evidence="10">
    <location>
        <position position="604"/>
    </location>
</feature>
<keyword evidence="8" id="KW-0677">Repeat</keyword>
<dbReference type="CDD" id="cd05008">
    <property type="entry name" value="SIS_GlmS_GlmD_1"/>
    <property type="match status" value="1"/>
</dbReference>
<dbReference type="GO" id="GO:0006047">
    <property type="term" value="P:UDP-N-acetylglucosamine metabolic process"/>
    <property type="evidence" value="ECO:0007669"/>
    <property type="project" value="TreeGrafter"/>
</dbReference>
<comment type="subunit">
    <text evidence="10">Homodimer.</text>
</comment>
<dbReference type="GO" id="GO:0006002">
    <property type="term" value="P:fructose 6-phosphate metabolic process"/>
    <property type="evidence" value="ECO:0007669"/>
    <property type="project" value="TreeGrafter"/>
</dbReference>
<feature type="domain" description="SIS" evidence="12">
    <location>
        <begin position="285"/>
        <end position="425"/>
    </location>
</feature>
<dbReference type="PANTHER" id="PTHR10937:SF0">
    <property type="entry name" value="GLUTAMINE--FRUCTOSE-6-PHOSPHATE TRANSAMINASE (ISOMERIZING)"/>
    <property type="match status" value="1"/>
</dbReference>
<dbReference type="GO" id="GO:0005975">
    <property type="term" value="P:carbohydrate metabolic process"/>
    <property type="evidence" value="ECO:0007669"/>
    <property type="project" value="UniProtKB-UniRule"/>
</dbReference>
<dbReference type="Pfam" id="PF13522">
    <property type="entry name" value="GATase_6"/>
    <property type="match status" value="1"/>
</dbReference>
<dbReference type="InterPro" id="IPR017932">
    <property type="entry name" value="GATase_2_dom"/>
</dbReference>
<evidence type="ECO:0000256" key="1">
    <source>
        <dbReference type="ARBA" id="ARBA00001031"/>
    </source>
</evidence>
<dbReference type="RefSeq" id="WP_053837304.1">
    <property type="nucleotide sequence ID" value="NZ_CP076251.1"/>
</dbReference>
<dbReference type="SUPFAM" id="SSF56235">
    <property type="entry name" value="N-terminal nucleophile aminohydrolases (Ntn hydrolases)"/>
    <property type="match status" value="1"/>
</dbReference>
<proteinExistence type="inferred from homology"/>
<dbReference type="CDD" id="cd05009">
    <property type="entry name" value="SIS_GlmS_GlmD_2"/>
    <property type="match status" value="1"/>
</dbReference>
<evidence type="ECO:0000256" key="10">
    <source>
        <dbReference type="HAMAP-Rule" id="MF_00164"/>
    </source>
</evidence>
<dbReference type="NCBIfam" id="TIGR01135">
    <property type="entry name" value="glmS"/>
    <property type="match status" value="1"/>
</dbReference>
<dbReference type="PROSITE" id="PS51464">
    <property type="entry name" value="SIS"/>
    <property type="match status" value="2"/>
</dbReference>
<evidence type="ECO:0000313" key="13">
    <source>
        <dbReference type="EMBL" id="CTP84493.1"/>
    </source>
</evidence>
<dbReference type="PANTHER" id="PTHR10937">
    <property type="entry name" value="GLUCOSAMINE--FRUCTOSE-6-PHOSPHATE AMINOTRANSFERASE, ISOMERIZING"/>
    <property type="match status" value="1"/>
</dbReference>
<dbReference type="SUPFAM" id="SSF53697">
    <property type="entry name" value="SIS domain"/>
    <property type="match status" value="1"/>
</dbReference>
<feature type="domain" description="Glutamine amidotransferase type-2" evidence="11">
    <location>
        <begin position="2"/>
        <end position="218"/>
    </location>
</feature>
<evidence type="ECO:0000256" key="9">
    <source>
        <dbReference type="ARBA" id="ARBA00022962"/>
    </source>
</evidence>
<dbReference type="FunFam" id="3.40.50.10490:FF:000002">
    <property type="entry name" value="Glutamine--fructose-6-phosphate aminotransferase [isomerizing]"/>
    <property type="match status" value="1"/>
</dbReference>
<dbReference type="FunFam" id="3.60.20.10:FF:000006">
    <property type="entry name" value="Glutamine--fructose-6-phosphate aminotransferase [isomerizing]"/>
    <property type="match status" value="1"/>
</dbReference>
<comment type="function">
    <text evidence="10">Catalyzes the first step in hexosamine metabolism, converting fructose-6P into glucosamine-6P using glutamine as a nitrogen source.</text>
</comment>
<evidence type="ECO:0000259" key="12">
    <source>
        <dbReference type="PROSITE" id="PS51464"/>
    </source>
</evidence>
<evidence type="ECO:0000256" key="2">
    <source>
        <dbReference type="ARBA" id="ARBA00004496"/>
    </source>
</evidence>
<evidence type="ECO:0000256" key="4">
    <source>
        <dbReference type="ARBA" id="ARBA00016090"/>
    </source>
</evidence>
<keyword evidence="7 10" id="KW-0808">Transferase</keyword>
<dbReference type="InterPro" id="IPR046348">
    <property type="entry name" value="SIS_dom_sf"/>
</dbReference>
<organism evidence="13 14">
    <name type="scientific">Xanthomonas graminis pv. phlei</name>
    <dbReference type="NCBI Taxonomy" id="487906"/>
    <lineage>
        <taxon>Bacteria</taxon>
        <taxon>Pseudomonadati</taxon>
        <taxon>Pseudomonadota</taxon>
        <taxon>Gammaproteobacteria</taxon>
        <taxon>Lysobacterales</taxon>
        <taxon>Lysobacteraceae</taxon>
        <taxon>Xanthomonas</taxon>
        <taxon>Xanthomonas translucens group</taxon>
        <taxon>Xanthomonas graminis</taxon>
    </lineage>
</organism>
<feature type="domain" description="SIS" evidence="12">
    <location>
        <begin position="458"/>
        <end position="599"/>
    </location>
</feature>
<dbReference type="FunFam" id="3.40.50.10490:FF:000001">
    <property type="entry name" value="Glutamine--fructose-6-phosphate aminotransferase [isomerizing]"/>
    <property type="match status" value="1"/>
</dbReference>
<keyword evidence="5 10" id="KW-0963">Cytoplasm</keyword>
<dbReference type="InterPro" id="IPR001347">
    <property type="entry name" value="SIS_dom"/>
</dbReference>
<dbReference type="HAMAP" id="MF_00164">
    <property type="entry name" value="GlmS"/>
    <property type="match status" value="1"/>
</dbReference>
<dbReference type="Proteomes" id="UP000045978">
    <property type="component" value="Unassembled WGS sequence"/>
</dbReference>
<dbReference type="Gene3D" id="3.40.50.10490">
    <property type="entry name" value="Glucose-6-phosphate isomerase like protein, domain 1"/>
    <property type="match status" value="2"/>
</dbReference>
<evidence type="ECO:0000256" key="7">
    <source>
        <dbReference type="ARBA" id="ARBA00022679"/>
    </source>
</evidence>
<dbReference type="InterPro" id="IPR005855">
    <property type="entry name" value="GFAT"/>
</dbReference>
<dbReference type="InterPro" id="IPR035466">
    <property type="entry name" value="GlmS/AgaS_SIS"/>
</dbReference>
<accession>A0A0K2ZFV8</accession>
<feature type="active site" description="Nucleophile; for GATase activity" evidence="10">
    <location>
        <position position="2"/>
    </location>
</feature>
<sequence>MCGIVGAIAERDVVPVLIEGLKRLEYRGYDSSGIAVVAADGVRRVRRTGRVAEMESAALAEDLHATLGIGHTRWATHGGVTEANAHPHVSHGDLALVHNGIIENHEQQRERLRALGYVFESQTDTEVIAHLIHHHAAQGLSLLAALQAAAKELTGAYALAAVSKSRADVLVCARMGCPLLIGLGEGENFIASDVSAVIQATRRVIFLEEGDTAELSRSGVQVYDAEDRPAQREVHMSEVSLASLELGPYRHFMQKEIHEQPRALADTLEALFDAGGFDTTLFGRNAGQLADIDGVQILACGTSYYAGLTARYWIEAIAGLPCSVEIASEYRYRAAYANPRQLIVTISQSGETLDTMEALKYAKSLGHAKTLSICNVPESAIPRASALVLYTRAGAEIGVASTKAFTTQLAALFQLTCVLAKLRGRLSAAQEAEYLEQLRYLPGSVQHALNLEPQIAVWAERFADKRNALFLGRGLHYPIALEGALKLKEITYIHAEGYPAGELKHGPLALVDANMPVVVIAPNDALLEKVKSNMQEVRARGGELFVFADQDSHFSESEGVHVIRTPRNAGLLSPVVHTIPVQLLAYHTALARGTDVDKPRNLAKSVTVE</sequence>
<dbReference type="InterPro" id="IPR035490">
    <property type="entry name" value="GlmS/FrlB_SIS"/>
</dbReference>
<reference evidence="13 14" key="1">
    <citation type="submission" date="2015-07" db="EMBL/GenBank/DDBJ databases">
        <authorList>
            <person name="Noorani M."/>
        </authorList>
    </citation>
    <scope>NUCLEOTIDE SEQUENCE [LARGE SCALE GENOMIC DNA]</scope>
    <source>
        <strain evidence="13">LMG730</strain>
    </source>
</reference>
<dbReference type="GO" id="GO:0046349">
    <property type="term" value="P:amino sugar biosynthetic process"/>
    <property type="evidence" value="ECO:0007669"/>
    <property type="project" value="UniProtKB-ARBA"/>
</dbReference>
<evidence type="ECO:0000259" key="11">
    <source>
        <dbReference type="PROSITE" id="PS51278"/>
    </source>
</evidence>
<gene>
    <name evidence="10 13" type="primary">glmS</name>
    <name evidence="13" type="ORF">XTPLMG730_0804</name>
</gene>
<comment type="catalytic activity">
    <reaction evidence="1 10">
        <text>D-fructose 6-phosphate + L-glutamine = D-glucosamine 6-phosphate + L-glutamate</text>
        <dbReference type="Rhea" id="RHEA:13237"/>
        <dbReference type="ChEBI" id="CHEBI:29985"/>
        <dbReference type="ChEBI" id="CHEBI:58359"/>
        <dbReference type="ChEBI" id="CHEBI:58725"/>
        <dbReference type="ChEBI" id="CHEBI:61527"/>
        <dbReference type="EC" id="2.6.1.16"/>
    </reaction>
</comment>
<dbReference type="NCBIfam" id="NF001484">
    <property type="entry name" value="PRK00331.1"/>
    <property type="match status" value="1"/>
</dbReference>
<dbReference type="Gene3D" id="3.60.20.10">
    <property type="entry name" value="Glutamine Phosphoribosylpyrophosphate, subunit 1, domain 1"/>
    <property type="match status" value="1"/>
</dbReference>
<dbReference type="GO" id="GO:0097367">
    <property type="term" value="F:carbohydrate derivative binding"/>
    <property type="evidence" value="ECO:0007669"/>
    <property type="project" value="InterPro"/>
</dbReference>
<dbReference type="GO" id="GO:0005829">
    <property type="term" value="C:cytosol"/>
    <property type="evidence" value="ECO:0007669"/>
    <property type="project" value="TreeGrafter"/>
</dbReference>
<keyword evidence="6 10" id="KW-0032">Aminotransferase</keyword>
<dbReference type="CDD" id="cd00714">
    <property type="entry name" value="GFAT"/>
    <property type="match status" value="1"/>
</dbReference>
<dbReference type="PROSITE" id="PS51278">
    <property type="entry name" value="GATASE_TYPE_2"/>
    <property type="match status" value="1"/>
</dbReference>
<evidence type="ECO:0000256" key="5">
    <source>
        <dbReference type="ARBA" id="ARBA00022490"/>
    </source>
</evidence>
<dbReference type="AlphaFoldDB" id="A0A0K2ZFV8"/>
<evidence type="ECO:0000256" key="8">
    <source>
        <dbReference type="ARBA" id="ARBA00022737"/>
    </source>
</evidence>
<dbReference type="GO" id="GO:0006487">
    <property type="term" value="P:protein N-linked glycosylation"/>
    <property type="evidence" value="ECO:0007669"/>
    <property type="project" value="TreeGrafter"/>
</dbReference>
<feature type="initiator methionine" description="Removed" evidence="10">
    <location>
        <position position="1"/>
    </location>
</feature>
<comment type="subcellular location">
    <subcellularLocation>
        <location evidence="2 10">Cytoplasm</location>
    </subcellularLocation>
</comment>
<evidence type="ECO:0000256" key="6">
    <source>
        <dbReference type="ARBA" id="ARBA00022576"/>
    </source>
</evidence>
<evidence type="ECO:0000256" key="3">
    <source>
        <dbReference type="ARBA" id="ARBA00012916"/>
    </source>
</evidence>
<keyword evidence="9" id="KW-0315">Glutamine amidotransferase</keyword>
<dbReference type="InterPro" id="IPR029055">
    <property type="entry name" value="Ntn_hydrolases_N"/>
</dbReference>
<dbReference type="EC" id="2.6.1.16" evidence="3 10"/>
<evidence type="ECO:0000313" key="14">
    <source>
        <dbReference type="Proteomes" id="UP000045978"/>
    </source>
</evidence>
<dbReference type="EMBL" id="CXOJ01000013">
    <property type="protein sequence ID" value="CTP84493.1"/>
    <property type="molecule type" value="Genomic_DNA"/>
</dbReference>
<dbReference type="GO" id="GO:0004360">
    <property type="term" value="F:glutamine-fructose-6-phosphate transaminase (isomerizing) activity"/>
    <property type="evidence" value="ECO:0007669"/>
    <property type="project" value="UniProtKB-UniRule"/>
</dbReference>